<dbReference type="Pfam" id="PF00072">
    <property type="entry name" value="Response_reg"/>
    <property type="match status" value="1"/>
</dbReference>
<proteinExistence type="predicted"/>
<keyword evidence="4" id="KW-0804">Transcription</keyword>
<dbReference type="SUPFAM" id="SSF52172">
    <property type="entry name" value="CheY-like"/>
    <property type="match status" value="1"/>
</dbReference>
<feature type="domain" description="Response regulatory" evidence="7">
    <location>
        <begin position="1"/>
        <end position="91"/>
    </location>
</feature>
<gene>
    <name evidence="9" type="ORF">CN495_32830</name>
</gene>
<dbReference type="EMBL" id="NTYF01000194">
    <property type="protein sequence ID" value="PER42264.1"/>
    <property type="molecule type" value="Genomic_DNA"/>
</dbReference>
<evidence type="ECO:0000256" key="6">
    <source>
        <dbReference type="PROSITE-ProRule" id="PRU01091"/>
    </source>
</evidence>
<dbReference type="SMART" id="SM00448">
    <property type="entry name" value="REC"/>
    <property type="match status" value="1"/>
</dbReference>
<dbReference type="PANTHER" id="PTHR48111">
    <property type="entry name" value="REGULATOR OF RPOS"/>
    <property type="match status" value="1"/>
</dbReference>
<keyword evidence="1" id="KW-0597">Phosphoprotein</keyword>
<dbReference type="GO" id="GO:0010468">
    <property type="term" value="P:regulation of gene expression"/>
    <property type="evidence" value="ECO:0007669"/>
    <property type="project" value="UniProtKB-ARBA"/>
</dbReference>
<feature type="non-terminal residue" evidence="9">
    <location>
        <position position="138"/>
    </location>
</feature>
<keyword evidence="3 6" id="KW-0238">DNA-binding</keyword>
<feature type="domain" description="OmpR/PhoB-type" evidence="8">
    <location>
        <begin position="105"/>
        <end position="138"/>
    </location>
</feature>
<evidence type="ECO:0000256" key="1">
    <source>
        <dbReference type="ARBA" id="ARBA00022553"/>
    </source>
</evidence>
<dbReference type="Gene3D" id="3.40.50.2300">
    <property type="match status" value="2"/>
</dbReference>
<organism evidence="9 10">
    <name type="scientific">Bacillus thuringiensis</name>
    <dbReference type="NCBI Taxonomy" id="1428"/>
    <lineage>
        <taxon>Bacteria</taxon>
        <taxon>Bacillati</taxon>
        <taxon>Bacillota</taxon>
        <taxon>Bacilli</taxon>
        <taxon>Bacillales</taxon>
        <taxon>Bacillaceae</taxon>
        <taxon>Bacillus</taxon>
        <taxon>Bacillus cereus group</taxon>
    </lineage>
</organism>
<dbReference type="InterPro" id="IPR001789">
    <property type="entry name" value="Sig_transdc_resp-reg_receiver"/>
</dbReference>
<evidence type="ECO:0000256" key="2">
    <source>
        <dbReference type="ARBA" id="ARBA00023015"/>
    </source>
</evidence>
<dbReference type="Proteomes" id="UP000219897">
    <property type="component" value="Unassembled WGS sequence"/>
</dbReference>
<dbReference type="AlphaFoldDB" id="A0ABD6RZV3"/>
<feature type="DNA-binding region" description="OmpR/PhoB-type" evidence="6">
    <location>
        <begin position="105"/>
        <end position="138"/>
    </location>
</feature>
<reference evidence="9 10" key="1">
    <citation type="submission" date="2017-09" db="EMBL/GenBank/DDBJ databases">
        <title>Large-scale bioinformatics analysis of Bacillus genomes uncovers conserved roles of natural products in bacterial physiology.</title>
        <authorList>
            <consortium name="Agbiome Team Llc"/>
            <person name="Bleich R.M."/>
            <person name="Kirk G.J."/>
            <person name="Santa Maria K.C."/>
            <person name="Allen S.E."/>
            <person name="Farag S."/>
            <person name="Shank E.A."/>
            <person name="Bowers A."/>
        </authorList>
    </citation>
    <scope>NUCLEOTIDE SEQUENCE [LARGE SCALE GENOMIC DNA]</scope>
    <source>
        <strain evidence="9 10">AFS005140</strain>
    </source>
</reference>
<evidence type="ECO:0000256" key="4">
    <source>
        <dbReference type="ARBA" id="ARBA00023163"/>
    </source>
</evidence>
<keyword evidence="2" id="KW-0805">Transcription regulation</keyword>
<dbReference type="PROSITE" id="PS50110">
    <property type="entry name" value="RESPONSE_REGULATORY"/>
    <property type="match status" value="1"/>
</dbReference>
<comment type="caution">
    <text evidence="5">Lacks conserved residue(s) required for the propagation of feature annotation.</text>
</comment>
<evidence type="ECO:0000313" key="10">
    <source>
        <dbReference type="Proteomes" id="UP000219897"/>
    </source>
</evidence>
<evidence type="ECO:0000259" key="7">
    <source>
        <dbReference type="PROSITE" id="PS50110"/>
    </source>
</evidence>
<comment type="caution">
    <text evidence="9">The sequence shown here is derived from an EMBL/GenBank/DDBJ whole genome shotgun (WGS) entry which is preliminary data.</text>
</comment>
<accession>A0ABD6RZV3</accession>
<protein>
    <submittedName>
        <fullName evidence="9">DNA-binding response regulator</fullName>
    </submittedName>
</protein>
<evidence type="ECO:0000256" key="5">
    <source>
        <dbReference type="PROSITE-ProRule" id="PRU00169"/>
    </source>
</evidence>
<dbReference type="GO" id="GO:0003677">
    <property type="term" value="F:DNA binding"/>
    <property type="evidence" value="ECO:0007669"/>
    <property type="project" value="UniProtKB-UniRule"/>
</dbReference>
<dbReference type="PANTHER" id="PTHR48111:SF73">
    <property type="entry name" value="ALKALINE PHOSPHATASE SYNTHESIS TRANSCRIPTIONAL REGULATORY PROTEIN PHOP"/>
    <property type="match status" value="1"/>
</dbReference>
<dbReference type="PROSITE" id="PS51755">
    <property type="entry name" value="OMPR_PHOB"/>
    <property type="match status" value="1"/>
</dbReference>
<sequence>MSKTILIVEDEDILREILKDYFLNEQYQVLEARDGWSVFPRIRKMSQFPIIMLTARVDENDTLLGFELGADDYVTKSYSPPILLVRAKRLLTSRVVTSKSLSNDNDTISIHGIYVYFLSRIITIDGIDINLIHTEFEI</sequence>
<evidence type="ECO:0000313" key="9">
    <source>
        <dbReference type="EMBL" id="PER42264.1"/>
    </source>
</evidence>
<dbReference type="RefSeq" id="WP_141531030.1">
    <property type="nucleotide sequence ID" value="NZ_NTYF01000194.1"/>
</dbReference>
<dbReference type="InterPro" id="IPR001867">
    <property type="entry name" value="OmpR/PhoB-type_DNA-bd"/>
</dbReference>
<evidence type="ECO:0000256" key="3">
    <source>
        <dbReference type="ARBA" id="ARBA00023125"/>
    </source>
</evidence>
<name>A0ABD6RZV3_BACTU</name>
<evidence type="ECO:0000259" key="8">
    <source>
        <dbReference type="PROSITE" id="PS51755"/>
    </source>
</evidence>
<dbReference type="InterPro" id="IPR039420">
    <property type="entry name" value="WalR-like"/>
</dbReference>
<dbReference type="InterPro" id="IPR011006">
    <property type="entry name" value="CheY-like_superfamily"/>
</dbReference>